<dbReference type="Pfam" id="PF01758">
    <property type="entry name" value="SBF"/>
    <property type="match status" value="1"/>
</dbReference>
<evidence type="ECO:0000256" key="3">
    <source>
        <dbReference type="ARBA" id="ARBA00006528"/>
    </source>
</evidence>
<evidence type="ECO:0000256" key="4">
    <source>
        <dbReference type="ARBA" id="ARBA00009375"/>
    </source>
</evidence>
<keyword evidence="9" id="KW-0413">Isomerase</keyword>
<dbReference type="Gene3D" id="1.20.1530.20">
    <property type="match status" value="1"/>
</dbReference>
<dbReference type="InterPro" id="IPR001406">
    <property type="entry name" value="PsdUridine_synth_TruA"/>
</dbReference>
<dbReference type="GO" id="GO:0001522">
    <property type="term" value="P:pseudouridine synthesis"/>
    <property type="evidence" value="ECO:0007669"/>
    <property type="project" value="InterPro"/>
</dbReference>
<evidence type="ECO:0000256" key="1">
    <source>
        <dbReference type="ARBA" id="ARBA00004119"/>
    </source>
</evidence>
<reference evidence="13" key="1">
    <citation type="submission" date="2019-03" db="EMBL/GenBank/DDBJ databases">
        <authorList>
            <person name="Mank J."/>
            <person name="Almeida P."/>
        </authorList>
    </citation>
    <scope>NUCLEOTIDE SEQUENCE</scope>
    <source>
        <strain evidence="13">78183</strain>
    </source>
</reference>
<comment type="similarity">
    <text evidence="4">Belongs to the tRNA pseudouridine synthase TruA family.</text>
</comment>
<protein>
    <recommendedName>
        <fullName evidence="12">Pseudouridine synthase I TruA alpha/beta domain-containing protein</fullName>
    </recommendedName>
</protein>
<dbReference type="HAMAP" id="MF_00171">
    <property type="entry name" value="TruA"/>
    <property type="match status" value="1"/>
</dbReference>
<dbReference type="GO" id="GO:0003723">
    <property type="term" value="F:RNA binding"/>
    <property type="evidence" value="ECO:0007669"/>
    <property type="project" value="InterPro"/>
</dbReference>
<keyword evidence="8 11" id="KW-0472">Membrane</keyword>
<accession>A0A6N2K9I3</accession>
<feature type="transmembrane region" description="Helical" evidence="11">
    <location>
        <begin position="409"/>
        <end position="430"/>
    </location>
</feature>
<evidence type="ECO:0000256" key="10">
    <source>
        <dbReference type="SAM" id="MobiDB-lite"/>
    </source>
</evidence>
<feature type="region of interest" description="Disordered" evidence="10">
    <location>
        <begin position="1"/>
        <end position="41"/>
    </location>
</feature>
<dbReference type="InterPro" id="IPR038770">
    <property type="entry name" value="Na+/solute_symporter_sf"/>
</dbReference>
<feature type="transmembrane region" description="Helical" evidence="11">
    <location>
        <begin position="442"/>
        <end position="463"/>
    </location>
</feature>
<dbReference type="GO" id="GO:0009941">
    <property type="term" value="C:chloroplast envelope"/>
    <property type="evidence" value="ECO:0007669"/>
    <property type="project" value="UniProtKB-SubCell"/>
</dbReference>
<dbReference type="PANTHER" id="PTHR10361">
    <property type="entry name" value="SODIUM-BILE ACID COTRANSPORTER"/>
    <property type="match status" value="1"/>
</dbReference>
<dbReference type="Pfam" id="PF01416">
    <property type="entry name" value="PseudoU_synth_1"/>
    <property type="match status" value="2"/>
</dbReference>
<organism evidence="13">
    <name type="scientific">Salix viminalis</name>
    <name type="common">Common osier</name>
    <name type="synonym">Basket willow</name>
    <dbReference type="NCBI Taxonomy" id="40686"/>
    <lineage>
        <taxon>Eukaryota</taxon>
        <taxon>Viridiplantae</taxon>
        <taxon>Streptophyta</taxon>
        <taxon>Embryophyta</taxon>
        <taxon>Tracheophyta</taxon>
        <taxon>Spermatophyta</taxon>
        <taxon>Magnoliopsida</taxon>
        <taxon>eudicotyledons</taxon>
        <taxon>Gunneridae</taxon>
        <taxon>Pentapetalae</taxon>
        <taxon>rosids</taxon>
        <taxon>fabids</taxon>
        <taxon>Malpighiales</taxon>
        <taxon>Salicaceae</taxon>
        <taxon>Saliceae</taxon>
        <taxon>Salix</taxon>
    </lineage>
</organism>
<evidence type="ECO:0000256" key="5">
    <source>
        <dbReference type="ARBA" id="ARBA00022692"/>
    </source>
</evidence>
<keyword evidence="6" id="KW-0819">tRNA processing</keyword>
<dbReference type="CDD" id="cd02570">
    <property type="entry name" value="PseudoU_synth_EcTruA"/>
    <property type="match status" value="1"/>
</dbReference>
<dbReference type="InterPro" id="IPR020097">
    <property type="entry name" value="PsdUridine_synth_TruA_a/b_dom"/>
</dbReference>
<dbReference type="GO" id="GO:0008033">
    <property type="term" value="P:tRNA processing"/>
    <property type="evidence" value="ECO:0007669"/>
    <property type="project" value="UniProtKB-KW"/>
</dbReference>
<dbReference type="EMBL" id="CAADRP010000191">
    <property type="protein sequence ID" value="VFU24713.1"/>
    <property type="molecule type" value="Genomic_DNA"/>
</dbReference>
<evidence type="ECO:0000256" key="11">
    <source>
        <dbReference type="SAM" id="Phobius"/>
    </source>
</evidence>
<feature type="domain" description="Pseudouridine synthase I TruA alpha/beta" evidence="12">
    <location>
        <begin position="206"/>
        <end position="366"/>
    </location>
</feature>
<feature type="transmembrane region" description="Helical" evidence="11">
    <location>
        <begin position="558"/>
        <end position="578"/>
    </location>
</feature>
<dbReference type="FunFam" id="3.30.70.580:FF:000008">
    <property type="entry name" value="tRNA pseudouridine synthase A"/>
    <property type="match status" value="1"/>
</dbReference>
<evidence type="ECO:0000256" key="6">
    <source>
        <dbReference type="ARBA" id="ARBA00022694"/>
    </source>
</evidence>
<feature type="transmembrane region" description="Helical" evidence="11">
    <location>
        <begin position="590"/>
        <end position="611"/>
    </location>
</feature>
<feature type="transmembrane region" description="Helical" evidence="11">
    <location>
        <begin position="644"/>
        <end position="668"/>
    </location>
</feature>
<dbReference type="InterPro" id="IPR020103">
    <property type="entry name" value="PsdUridine_synth_cat_dom_sf"/>
</dbReference>
<feature type="domain" description="Pseudouridine synthase I TruA alpha/beta" evidence="12">
    <location>
        <begin position="56"/>
        <end position="165"/>
    </location>
</feature>
<feature type="transmembrane region" description="Helical" evidence="11">
    <location>
        <begin position="526"/>
        <end position="546"/>
    </location>
</feature>
<keyword evidence="7 11" id="KW-1133">Transmembrane helix</keyword>
<evidence type="ECO:0000256" key="7">
    <source>
        <dbReference type="ARBA" id="ARBA00022989"/>
    </source>
</evidence>
<comment type="subcellular location">
    <subcellularLocation>
        <location evidence="2">Membrane</location>
        <topology evidence="2">Multi-pass membrane protein</topology>
    </subcellularLocation>
    <subcellularLocation>
        <location evidence="1">Plastid</location>
        <location evidence="1">Chloroplast envelope</location>
    </subcellularLocation>
</comment>
<dbReference type="InterPro" id="IPR004710">
    <property type="entry name" value="Bilac:Na_transpt"/>
</dbReference>
<comment type="similarity">
    <text evidence="3">Belongs to the bile acid:sodium symporter (BASS) (TC 2.A.28) family.</text>
</comment>
<evidence type="ECO:0000256" key="9">
    <source>
        <dbReference type="ARBA" id="ARBA00023235"/>
    </source>
</evidence>
<feature type="transmembrane region" description="Helical" evidence="11">
    <location>
        <begin position="709"/>
        <end position="729"/>
    </location>
</feature>
<feature type="compositionally biased region" description="Acidic residues" evidence="10">
    <location>
        <begin position="27"/>
        <end position="40"/>
    </location>
</feature>
<feature type="transmembrane region" description="Helical" evidence="11">
    <location>
        <begin position="469"/>
        <end position="487"/>
    </location>
</feature>
<sequence length="742" mass="80315">MTEVNPKVSPEELSNERPSKISKTLQEDGDFCEEEEEEKEAVDKSMKPGLQRYLVAVEYIGTRFCGSQQQLNHRTVVGVLQEAFHKFIGQPVTICLSSRTDAGVHALSNVCHVDAERVSKRKPGEVLPPHEPAVVRKAVNHFLQKEGDIMLTDVRSVPSDFHARFKAQERMYFYRLLNGPELLSIFEKDRAWHVSEELDLAAMQEACKVLVGHHDFSSFRASGCQSKSPFRTLEELSVLEMVSTPHFPSITEREQNGSNEEGQDSFCNKCKTGLPTGSISNDIMAGDSKSGADLGFGIRRRHRCYVITARSRSFLYHQVRLLVGVIKSVGTGDLKVSDVERILNARSVTAASPMAPARGLYLGHVKNLPTLTFCSGSVHEESGHLPVTPPKPTSLDWDHNVLSTAASLYPLYVTAGGIFACFYPSAFSWFAKRGPASYSLSLGLIMLSMGLTLELKDLIALFMQRPLSILYGCVAQFTIMPAFGLIISKALGLSPSLSVGLILLGCCPGGTASNVVTLLAQGDVPLSIVMTGCTTLGAVLLTPFLTKILAGTCVPVDAIGLSISTLQVVVVPILLGSYMQSKFPAAVKTVTPFTPLFAVLASSLLACSVFSENVVRLKSSMVAASFPSDASLILRIRSIFSGELGVIILAVLLLHCAGFFVGYISAAIGGFKEPQRRAMSIEVGMQNSSLGVVLATSHFTSPMVALPPAMSAVIMNLMGSSLGFFWRYINPSDSKDTTQSQD</sequence>
<feature type="transmembrane region" description="Helical" evidence="11">
    <location>
        <begin position="499"/>
        <end position="520"/>
    </location>
</feature>
<evidence type="ECO:0000256" key="2">
    <source>
        <dbReference type="ARBA" id="ARBA00004141"/>
    </source>
</evidence>
<dbReference type="Gene3D" id="3.30.70.580">
    <property type="entry name" value="Pseudouridine synthase I, catalytic domain, N-terminal subdomain"/>
    <property type="match status" value="1"/>
</dbReference>
<evidence type="ECO:0000256" key="8">
    <source>
        <dbReference type="ARBA" id="ARBA00023136"/>
    </source>
</evidence>
<dbReference type="InterPro" id="IPR020095">
    <property type="entry name" value="PsdUridine_synth_TruA_C"/>
</dbReference>
<evidence type="ECO:0000313" key="13">
    <source>
        <dbReference type="EMBL" id="VFU24713.1"/>
    </source>
</evidence>
<dbReference type="InterPro" id="IPR002657">
    <property type="entry name" value="BilAc:Na_symport/Acr3"/>
</dbReference>
<evidence type="ECO:0000259" key="12">
    <source>
        <dbReference type="Pfam" id="PF01416"/>
    </source>
</evidence>
<dbReference type="GO" id="GO:0009982">
    <property type="term" value="F:pseudouridine synthase activity"/>
    <property type="evidence" value="ECO:0007669"/>
    <property type="project" value="InterPro"/>
</dbReference>
<keyword evidence="5 11" id="KW-0812">Transmembrane</keyword>
<gene>
    <name evidence="13" type="ORF">SVIM_LOCUS49202</name>
</gene>
<dbReference type="GO" id="GO:0016020">
    <property type="term" value="C:membrane"/>
    <property type="evidence" value="ECO:0007669"/>
    <property type="project" value="UniProtKB-SubCell"/>
</dbReference>
<name>A0A6N2K9I3_SALVM</name>
<dbReference type="Gene3D" id="3.30.70.660">
    <property type="entry name" value="Pseudouridine synthase I, catalytic domain, C-terminal subdomain"/>
    <property type="match status" value="1"/>
</dbReference>
<proteinExistence type="inferred from homology"/>
<dbReference type="AlphaFoldDB" id="A0A6N2K9I3"/>
<dbReference type="PANTHER" id="PTHR10361:SF66">
    <property type="entry name" value="OS12G0170300 PROTEIN"/>
    <property type="match status" value="1"/>
</dbReference>
<dbReference type="SUPFAM" id="SSF55120">
    <property type="entry name" value="Pseudouridine synthase"/>
    <property type="match status" value="1"/>
</dbReference>
<dbReference type="InterPro" id="IPR020094">
    <property type="entry name" value="TruA/RsuA/RluB/E/F_N"/>
</dbReference>